<evidence type="ECO:0000256" key="1">
    <source>
        <dbReference type="SAM" id="Phobius"/>
    </source>
</evidence>
<gene>
    <name evidence="2" type="ORF">HA052_19695</name>
</gene>
<dbReference type="Proteomes" id="UP001515641">
    <property type="component" value="Unassembled WGS sequence"/>
</dbReference>
<keyword evidence="1" id="KW-0812">Transmembrane</keyword>
<dbReference type="RefSeq" id="WP_166453227.1">
    <property type="nucleotide sequence ID" value="NZ_JAAOMA010000034.1"/>
</dbReference>
<accession>A0ABX0L8S5</accession>
<keyword evidence="1" id="KW-1133">Transmembrane helix</keyword>
<evidence type="ECO:0008006" key="4">
    <source>
        <dbReference type="Google" id="ProtNLM"/>
    </source>
</evidence>
<evidence type="ECO:0000313" key="3">
    <source>
        <dbReference type="Proteomes" id="UP001515641"/>
    </source>
</evidence>
<evidence type="ECO:0000313" key="2">
    <source>
        <dbReference type="EMBL" id="NHR07418.1"/>
    </source>
</evidence>
<dbReference type="EMBL" id="JAAOMA010000034">
    <property type="protein sequence ID" value="NHR07418.1"/>
    <property type="molecule type" value="Genomic_DNA"/>
</dbReference>
<keyword evidence="1" id="KW-0472">Membrane</keyword>
<comment type="caution">
    <text evidence="2">The sequence shown here is derived from an EMBL/GenBank/DDBJ whole genome shotgun (WGS) entry which is preliminary data.</text>
</comment>
<keyword evidence="3" id="KW-1185">Reference proteome</keyword>
<sequence>MRTLKRFRLIVQGLLAAWCLVMAMIGADKHLYIGMMEFAAGGVFLCIVTAIEAMHLLRQPQQIE</sequence>
<proteinExistence type="predicted"/>
<reference evidence="2 3" key="1">
    <citation type="submission" date="2020-03" db="EMBL/GenBank/DDBJ databases">
        <title>Draft genome sequence of environmentally isolated cultures.</title>
        <authorList>
            <person name="Wilson H.S."/>
            <person name="De Leon M.E."/>
        </authorList>
    </citation>
    <scope>NUCLEOTIDE SEQUENCE [LARGE SCALE GENOMIC DNA]</scope>
    <source>
        <strain evidence="2 3">HSC-31F16</strain>
    </source>
</reference>
<feature type="transmembrane region" description="Helical" evidence="1">
    <location>
        <begin position="7"/>
        <end position="25"/>
    </location>
</feature>
<name>A0ABX0L8S5_9NEIS</name>
<organism evidence="2 3">
    <name type="scientific">Chromobacterium fluminis</name>
    <dbReference type="NCBI Taxonomy" id="3044269"/>
    <lineage>
        <taxon>Bacteria</taxon>
        <taxon>Pseudomonadati</taxon>
        <taxon>Pseudomonadota</taxon>
        <taxon>Betaproteobacteria</taxon>
        <taxon>Neisseriales</taxon>
        <taxon>Chromobacteriaceae</taxon>
        <taxon>Chromobacterium</taxon>
    </lineage>
</organism>
<protein>
    <recommendedName>
        <fullName evidence="4">YiaAB two helix domain-containing protein</fullName>
    </recommendedName>
</protein>
<feature type="transmembrane region" description="Helical" evidence="1">
    <location>
        <begin position="31"/>
        <end position="51"/>
    </location>
</feature>